<name>A0A1F5B114_9BACT</name>
<organism evidence="2 3">
    <name type="scientific">Candidatus Azambacteria bacterium RBG_16_47_10</name>
    <dbReference type="NCBI Taxonomy" id="1797292"/>
    <lineage>
        <taxon>Bacteria</taxon>
        <taxon>Candidatus Azamiibacteriota</taxon>
    </lineage>
</organism>
<dbReference type="CDD" id="cd02440">
    <property type="entry name" value="AdoMet_MTases"/>
    <property type="match status" value="1"/>
</dbReference>
<comment type="caution">
    <text evidence="2">The sequence shown here is derived from an EMBL/GenBank/DDBJ whole genome shotgun (WGS) entry which is preliminary data.</text>
</comment>
<dbReference type="InterPro" id="IPR025714">
    <property type="entry name" value="Methyltranfer_dom"/>
</dbReference>
<dbReference type="EMBL" id="MEYI01000006">
    <property type="protein sequence ID" value="OGD24316.1"/>
    <property type="molecule type" value="Genomic_DNA"/>
</dbReference>
<dbReference type="Pfam" id="PF13847">
    <property type="entry name" value="Methyltransf_31"/>
    <property type="match status" value="1"/>
</dbReference>
<dbReference type="Proteomes" id="UP000176639">
    <property type="component" value="Unassembled WGS sequence"/>
</dbReference>
<evidence type="ECO:0000259" key="1">
    <source>
        <dbReference type="Pfam" id="PF13847"/>
    </source>
</evidence>
<evidence type="ECO:0000313" key="2">
    <source>
        <dbReference type="EMBL" id="OGD24316.1"/>
    </source>
</evidence>
<gene>
    <name evidence="2" type="ORF">A2Z10_00840</name>
</gene>
<accession>A0A1F5B114</accession>
<reference evidence="2 3" key="1">
    <citation type="journal article" date="2016" name="Nat. Commun.">
        <title>Thousands of microbial genomes shed light on interconnected biogeochemical processes in an aquifer system.</title>
        <authorList>
            <person name="Anantharaman K."/>
            <person name="Brown C.T."/>
            <person name="Hug L.A."/>
            <person name="Sharon I."/>
            <person name="Castelle C.J."/>
            <person name="Probst A.J."/>
            <person name="Thomas B.C."/>
            <person name="Singh A."/>
            <person name="Wilkins M.J."/>
            <person name="Karaoz U."/>
            <person name="Brodie E.L."/>
            <person name="Williams K.H."/>
            <person name="Hubbard S.S."/>
            <person name="Banfield J.F."/>
        </authorList>
    </citation>
    <scope>NUCLEOTIDE SEQUENCE [LARGE SCALE GENOMIC DNA]</scope>
</reference>
<sequence length="189" mass="20695">MNFMDNAAVKQENNRFLSPRRIIEQAGIRIGSVVADFGCGQGDFVLAVARIVGSEGKVCAIDIQDSALSSTRSKTRIEGILNVDLKKANVEVYGSTGLADASQDVVLLTNLLFQTEKKEDVIKETARVMKQGGIAVFTDWKKGVPLGPSHPLRTEREEVERLMAKGGFVFQKDIDAGMFHFGMVFTKKA</sequence>
<proteinExistence type="predicted"/>
<evidence type="ECO:0000313" key="3">
    <source>
        <dbReference type="Proteomes" id="UP000176639"/>
    </source>
</evidence>
<dbReference type="Gene3D" id="3.40.50.150">
    <property type="entry name" value="Vaccinia Virus protein VP39"/>
    <property type="match status" value="1"/>
</dbReference>
<dbReference type="InterPro" id="IPR029063">
    <property type="entry name" value="SAM-dependent_MTases_sf"/>
</dbReference>
<protein>
    <recommendedName>
        <fullName evidence="1">Methyltransferase domain-containing protein</fullName>
    </recommendedName>
</protein>
<dbReference type="AlphaFoldDB" id="A0A1F5B114"/>
<feature type="domain" description="Methyltransferase" evidence="1">
    <location>
        <begin position="32"/>
        <end position="141"/>
    </location>
</feature>
<dbReference type="SUPFAM" id="SSF53335">
    <property type="entry name" value="S-adenosyl-L-methionine-dependent methyltransferases"/>
    <property type="match status" value="1"/>
</dbReference>